<feature type="binding site" evidence="8">
    <location>
        <position position="100"/>
    </location>
    <ligand>
        <name>Mg(2+)</name>
        <dbReference type="ChEBI" id="CHEBI:18420"/>
    </ligand>
</feature>
<dbReference type="CDD" id="cd18740">
    <property type="entry name" value="PIN_VapC4-5_FitB-like"/>
    <property type="match status" value="1"/>
</dbReference>
<dbReference type="EC" id="3.1.-.-" evidence="8"/>
<dbReference type="InterPro" id="IPR022907">
    <property type="entry name" value="VapC_family"/>
</dbReference>
<name>A0A916WLX6_9BURK</name>
<keyword evidence="8" id="KW-0800">Toxin</keyword>
<keyword evidence="2 8" id="KW-1277">Toxin-antitoxin system</keyword>
<reference evidence="10" key="2">
    <citation type="submission" date="2020-09" db="EMBL/GenBank/DDBJ databases">
        <authorList>
            <person name="Sun Q."/>
            <person name="Zhou Y."/>
        </authorList>
    </citation>
    <scope>NUCLEOTIDE SEQUENCE</scope>
    <source>
        <strain evidence="10">CGMCC 1.15322</strain>
    </source>
</reference>
<keyword evidence="6 8" id="KW-0460">Magnesium</keyword>
<evidence type="ECO:0000259" key="9">
    <source>
        <dbReference type="Pfam" id="PF01850"/>
    </source>
</evidence>
<dbReference type="AlphaFoldDB" id="A0A916WLX6"/>
<evidence type="ECO:0000256" key="3">
    <source>
        <dbReference type="ARBA" id="ARBA00022722"/>
    </source>
</evidence>
<evidence type="ECO:0000256" key="2">
    <source>
        <dbReference type="ARBA" id="ARBA00022649"/>
    </source>
</evidence>
<dbReference type="HAMAP" id="MF_00265">
    <property type="entry name" value="VapC_Nob1"/>
    <property type="match status" value="1"/>
</dbReference>
<dbReference type="InterPro" id="IPR050556">
    <property type="entry name" value="Type_II_TA_system_RNase"/>
</dbReference>
<protein>
    <recommendedName>
        <fullName evidence="8">Ribonuclease VapC</fullName>
        <shortName evidence="8">RNase VapC</shortName>
        <ecNumber evidence="8">3.1.-.-</ecNumber>
    </recommendedName>
    <alternativeName>
        <fullName evidence="8">Toxin VapC</fullName>
    </alternativeName>
</protein>
<comment type="function">
    <text evidence="8">Toxic component of a toxin-antitoxin (TA) system. An RNase.</text>
</comment>
<feature type="domain" description="PIN" evidence="9">
    <location>
        <begin position="5"/>
        <end position="125"/>
    </location>
</feature>
<dbReference type="SUPFAM" id="SSF88723">
    <property type="entry name" value="PIN domain-like"/>
    <property type="match status" value="1"/>
</dbReference>
<evidence type="ECO:0000256" key="4">
    <source>
        <dbReference type="ARBA" id="ARBA00022723"/>
    </source>
</evidence>
<dbReference type="Proteomes" id="UP000620596">
    <property type="component" value="Unassembled WGS sequence"/>
</dbReference>
<dbReference type="InterPro" id="IPR002716">
    <property type="entry name" value="PIN_dom"/>
</dbReference>
<reference evidence="10" key="1">
    <citation type="journal article" date="2014" name="Int. J. Syst. Evol. Microbiol.">
        <title>Complete genome sequence of Corynebacterium casei LMG S-19264T (=DSM 44701T), isolated from a smear-ripened cheese.</title>
        <authorList>
            <consortium name="US DOE Joint Genome Institute (JGI-PGF)"/>
            <person name="Walter F."/>
            <person name="Albersmeier A."/>
            <person name="Kalinowski J."/>
            <person name="Ruckert C."/>
        </authorList>
    </citation>
    <scope>NUCLEOTIDE SEQUENCE</scope>
    <source>
        <strain evidence="10">CGMCC 1.15322</strain>
    </source>
</reference>
<evidence type="ECO:0000313" key="11">
    <source>
        <dbReference type="Proteomes" id="UP000620596"/>
    </source>
</evidence>
<keyword evidence="11" id="KW-1185">Reference proteome</keyword>
<dbReference type="Gene3D" id="3.40.50.1010">
    <property type="entry name" value="5'-nuclease"/>
    <property type="match status" value="1"/>
</dbReference>
<evidence type="ECO:0000256" key="1">
    <source>
        <dbReference type="ARBA" id="ARBA00001946"/>
    </source>
</evidence>
<dbReference type="PANTHER" id="PTHR33653">
    <property type="entry name" value="RIBONUCLEASE VAPC2"/>
    <property type="match status" value="1"/>
</dbReference>
<evidence type="ECO:0000256" key="5">
    <source>
        <dbReference type="ARBA" id="ARBA00022801"/>
    </source>
</evidence>
<dbReference type="PANTHER" id="PTHR33653:SF1">
    <property type="entry name" value="RIBONUCLEASE VAPC2"/>
    <property type="match status" value="1"/>
</dbReference>
<keyword evidence="4 8" id="KW-0479">Metal-binding</keyword>
<evidence type="ECO:0000256" key="8">
    <source>
        <dbReference type="HAMAP-Rule" id="MF_00265"/>
    </source>
</evidence>
<accession>A0A916WLX6</accession>
<comment type="similarity">
    <text evidence="7 8">Belongs to the PINc/VapC protein family.</text>
</comment>
<comment type="caution">
    <text evidence="10">The sequence shown here is derived from an EMBL/GenBank/DDBJ whole genome shotgun (WGS) entry which is preliminary data.</text>
</comment>
<comment type="cofactor">
    <cofactor evidence="1 8">
        <name>Mg(2+)</name>
        <dbReference type="ChEBI" id="CHEBI:18420"/>
    </cofactor>
</comment>
<feature type="binding site" evidence="8">
    <location>
        <position position="8"/>
    </location>
    <ligand>
        <name>Mg(2+)</name>
        <dbReference type="ChEBI" id="CHEBI:18420"/>
    </ligand>
</feature>
<evidence type="ECO:0000313" key="10">
    <source>
        <dbReference type="EMBL" id="GGB12758.1"/>
    </source>
</evidence>
<dbReference type="GO" id="GO:0004540">
    <property type="term" value="F:RNA nuclease activity"/>
    <property type="evidence" value="ECO:0007669"/>
    <property type="project" value="InterPro"/>
</dbReference>
<dbReference type="RefSeq" id="WP_229676433.1">
    <property type="nucleotide sequence ID" value="NZ_BMIG01000019.1"/>
</dbReference>
<gene>
    <name evidence="8 10" type="primary">vapC</name>
    <name evidence="10" type="ORF">GCM10011496_37070</name>
</gene>
<organism evidence="10 11">
    <name type="scientific">Polaromonas eurypsychrophila</name>
    <dbReference type="NCBI Taxonomy" id="1614635"/>
    <lineage>
        <taxon>Bacteria</taxon>
        <taxon>Pseudomonadati</taxon>
        <taxon>Pseudomonadota</taxon>
        <taxon>Betaproteobacteria</taxon>
        <taxon>Burkholderiales</taxon>
        <taxon>Comamonadaceae</taxon>
        <taxon>Polaromonas</taxon>
    </lineage>
</organism>
<evidence type="ECO:0000256" key="7">
    <source>
        <dbReference type="ARBA" id="ARBA00038093"/>
    </source>
</evidence>
<dbReference type="InterPro" id="IPR029060">
    <property type="entry name" value="PIN-like_dom_sf"/>
</dbReference>
<sequence length="137" mass="15035">MSQRYMLDTNVVSHIMQGRDAALLARLTALPVGQVVMSSITLAELEYGLHRKGQPPRLRDAMTQVLLRMDVLPWDEAAATCYGAMCATLEIQGINLSDFDMTIAAHAVAVDATLVSRDKAFAQVPAGSTYRLKLEVW</sequence>
<dbReference type="Pfam" id="PF01850">
    <property type="entry name" value="PIN"/>
    <property type="match status" value="1"/>
</dbReference>
<dbReference type="GO" id="GO:0090729">
    <property type="term" value="F:toxin activity"/>
    <property type="evidence" value="ECO:0007669"/>
    <property type="project" value="UniProtKB-KW"/>
</dbReference>
<dbReference type="EMBL" id="BMIG01000019">
    <property type="protein sequence ID" value="GGB12758.1"/>
    <property type="molecule type" value="Genomic_DNA"/>
</dbReference>
<dbReference type="GO" id="GO:0016787">
    <property type="term" value="F:hydrolase activity"/>
    <property type="evidence" value="ECO:0007669"/>
    <property type="project" value="UniProtKB-KW"/>
</dbReference>
<evidence type="ECO:0000256" key="6">
    <source>
        <dbReference type="ARBA" id="ARBA00022842"/>
    </source>
</evidence>
<dbReference type="GO" id="GO:0000287">
    <property type="term" value="F:magnesium ion binding"/>
    <property type="evidence" value="ECO:0007669"/>
    <property type="project" value="UniProtKB-UniRule"/>
</dbReference>
<proteinExistence type="inferred from homology"/>
<keyword evidence="5 8" id="KW-0378">Hydrolase</keyword>
<keyword evidence="3 8" id="KW-0540">Nuclease</keyword>